<dbReference type="VEuPathDB" id="FungiDB:ASPVEDRAFT_126913"/>
<reference evidence="7" key="1">
    <citation type="journal article" date="2017" name="Genome Biol.">
        <title>Comparative genomics reveals high biological diversity and specific adaptations in the industrially and medically important fungal genus Aspergillus.</title>
        <authorList>
            <person name="de Vries R.P."/>
            <person name="Riley R."/>
            <person name="Wiebenga A."/>
            <person name="Aguilar-Osorio G."/>
            <person name="Amillis S."/>
            <person name="Uchima C.A."/>
            <person name="Anderluh G."/>
            <person name="Asadollahi M."/>
            <person name="Askin M."/>
            <person name="Barry K."/>
            <person name="Battaglia E."/>
            <person name="Bayram O."/>
            <person name="Benocci T."/>
            <person name="Braus-Stromeyer S.A."/>
            <person name="Caldana C."/>
            <person name="Canovas D."/>
            <person name="Cerqueira G.C."/>
            <person name="Chen F."/>
            <person name="Chen W."/>
            <person name="Choi C."/>
            <person name="Clum A."/>
            <person name="Dos Santos R.A."/>
            <person name="Damasio A.R."/>
            <person name="Diallinas G."/>
            <person name="Emri T."/>
            <person name="Fekete E."/>
            <person name="Flipphi M."/>
            <person name="Freyberg S."/>
            <person name="Gallo A."/>
            <person name="Gournas C."/>
            <person name="Habgood R."/>
            <person name="Hainaut M."/>
            <person name="Harispe M.L."/>
            <person name="Henrissat B."/>
            <person name="Hilden K.S."/>
            <person name="Hope R."/>
            <person name="Hossain A."/>
            <person name="Karabika E."/>
            <person name="Karaffa L."/>
            <person name="Karanyi Z."/>
            <person name="Krasevec N."/>
            <person name="Kuo A."/>
            <person name="Kusch H."/>
            <person name="LaButti K."/>
            <person name="Lagendijk E.L."/>
            <person name="Lapidus A."/>
            <person name="Levasseur A."/>
            <person name="Lindquist E."/>
            <person name="Lipzen A."/>
            <person name="Logrieco A.F."/>
            <person name="MacCabe A."/>
            <person name="Maekelae M.R."/>
            <person name="Malavazi I."/>
            <person name="Melin P."/>
            <person name="Meyer V."/>
            <person name="Mielnichuk N."/>
            <person name="Miskei M."/>
            <person name="Molnar A.P."/>
            <person name="Mule G."/>
            <person name="Ngan C.Y."/>
            <person name="Orejas M."/>
            <person name="Orosz E."/>
            <person name="Ouedraogo J.P."/>
            <person name="Overkamp K.M."/>
            <person name="Park H.-S."/>
            <person name="Perrone G."/>
            <person name="Piumi F."/>
            <person name="Punt P.J."/>
            <person name="Ram A.F."/>
            <person name="Ramon A."/>
            <person name="Rauscher S."/>
            <person name="Record E."/>
            <person name="Riano-Pachon D.M."/>
            <person name="Robert V."/>
            <person name="Roehrig J."/>
            <person name="Ruller R."/>
            <person name="Salamov A."/>
            <person name="Salih N.S."/>
            <person name="Samson R.A."/>
            <person name="Sandor E."/>
            <person name="Sanguinetti M."/>
            <person name="Schuetze T."/>
            <person name="Sepcic K."/>
            <person name="Shelest E."/>
            <person name="Sherlock G."/>
            <person name="Sophianopoulou V."/>
            <person name="Squina F.M."/>
            <person name="Sun H."/>
            <person name="Susca A."/>
            <person name="Todd R.B."/>
            <person name="Tsang A."/>
            <person name="Unkles S.E."/>
            <person name="van de Wiele N."/>
            <person name="van Rossen-Uffink D."/>
            <person name="Oliveira J.V."/>
            <person name="Vesth T.C."/>
            <person name="Visser J."/>
            <person name="Yu J.-H."/>
            <person name="Zhou M."/>
            <person name="Andersen M.R."/>
            <person name="Archer D.B."/>
            <person name="Baker S.E."/>
            <person name="Benoit I."/>
            <person name="Brakhage A.A."/>
            <person name="Braus G.H."/>
            <person name="Fischer R."/>
            <person name="Frisvad J.C."/>
            <person name="Goldman G.H."/>
            <person name="Houbraken J."/>
            <person name="Oakley B."/>
            <person name="Pocsi I."/>
            <person name="Scazzocchio C."/>
            <person name="Seiboth B."/>
            <person name="vanKuyk P.A."/>
            <person name="Wortman J."/>
            <person name="Dyer P.S."/>
            <person name="Grigoriev I.V."/>
        </authorList>
    </citation>
    <scope>NUCLEOTIDE SEQUENCE [LARGE SCALE GENOMIC DNA]</scope>
    <source>
        <strain evidence="7">CBS 583.65</strain>
    </source>
</reference>
<dbReference type="Pfam" id="PF01670">
    <property type="entry name" value="Glyco_hydro_12"/>
    <property type="match status" value="1"/>
</dbReference>
<dbReference type="STRING" id="1036611.A0A1L9PH66"/>
<keyword evidence="4" id="KW-0378">Hydrolase</keyword>
<sequence>MKPIHLLLPVTAALAQELCEQYGVVTGGGYIVNNNLWGQDSGTGSQCTTVDSISGSGVQWHTTWNWSGGENEVKSYANSGLQFDPVLVSDTSSIQSTAEWSYDNTDITANVAYDLFTAADQNHELSGGDYELMIWLGHYGGATPIGEQVASAELAGTHWEIWNGMNGDMEVYSFVASDPVTSFSADIKDFWDYLTDNNSFPADSQYLLTAQFGTEPFSGEGTLTVSQFSVSVQ</sequence>
<dbReference type="Gene3D" id="2.60.120.180">
    <property type="match status" value="1"/>
</dbReference>
<accession>A0A1L9PH66</accession>
<dbReference type="GO" id="GO:0008810">
    <property type="term" value="F:cellulase activity"/>
    <property type="evidence" value="ECO:0007669"/>
    <property type="project" value="InterPro"/>
</dbReference>
<dbReference type="InterPro" id="IPR013320">
    <property type="entry name" value="ConA-like_dom_sf"/>
</dbReference>
<dbReference type="GeneID" id="63721916"/>
<keyword evidence="2 5" id="KW-0732">Signal</keyword>
<keyword evidence="4" id="KW-0624">Polysaccharide degradation</keyword>
<feature type="signal peptide" evidence="5">
    <location>
        <begin position="1"/>
        <end position="15"/>
    </location>
</feature>
<protein>
    <recommendedName>
        <fullName evidence="8">Endoglucanase</fullName>
    </recommendedName>
</protein>
<dbReference type="PANTHER" id="PTHR34002">
    <property type="entry name" value="BLR1656 PROTEIN"/>
    <property type="match status" value="1"/>
</dbReference>
<dbReference type="EMBL" id="KV878127">
    <property type="protein sequence ID" value="OJJ00806.1"/>
    <property type="molecule type" value="Genomic_DNA"/>
</dbReference>
<dbReference type="PANTHER" id="PTHR34002:SF10">
    <property type="entry name" value="PUTATIVE-RELATED"/>
    <property type="match status" value="1"/>
</dbReference>
<evidence type="ECO:0000256" key="1">
    <source>
        <dbReference type="ARBA" id="ARBA00005519"/>
    </source>
</evidence>
<keyword evidence="7" id="KW-1185">Reference proteome</keyword>
<evidence type="ECO:0000313" key="7">
    <source>
        <dbReference type="Proteomes" id="UP000184073"/>
    </source>
</evidence>
<evidence type="ECO:0000313" key="6">
    <source>
        <dbReference type="EMBL" id="OJJ00806.1"/>
    </source>
</evidence>
<keyword evidence="3 4" id="KW-0326">Glycosidase</keyword>
<dbReference type="SUPFAM" id="SSF49899">
    <property type="entry name" value="Concanavalin A-like lectins/glucanases"/>
    <property type="match status" value="1"/>
</dbReference>
<proteinExistence type="inferred from homology"/>
<dbReference type="RefSeq" id="XP_040666568.1">
    <property type="nucleotide sequence ID" value="XM_040806405.1"/>
</dbReference>
<gene>
    <name evidence="6" type="ORF">ASPVEDRAFT_126913</name>
</gene>
<keyword evidence="4" id="KW-0119">Carbohydrate metabolism</keyword>
<dbReference type="OrthoDB" id="89349at2759"/>
<dbReference type="InterPro" id="IPR013319">
    <property type="entry name" value="GH11/12"/>
</dbReference>
<dbReference type="GO" id="GO:0000272">
    <property type="term" value="P:polysaccharide catabolic process"/>
    <property type="evidence" value="ECO:0007669"/>
    <property type="project" value="UniProtKB-KW"/>
</dbReference>
<evidence type="ECO:0000256" key="5">
    <source>
        <dbReference type="SAM" id="SignalP"/>
    </source>
</evidence>
<dbReference type="InterPro" id="IPR002594">
    <property type="entry name" value="GH12"/>
</dbReference>
<comment type="similarity">
    <text evidence="1 4">Belongs to the glycosyl hydrolase 12 (cellulase H) family.</text>
</comment>
<dbReference type="Proteomes" id="UP000184073">
    <property type="component" value="Unassembled WGS sequence"/>
</dbReference>
<dbReference type="AlphaFoldDB" id="A0A1L9PH66"/>
<evidence type="ECO:0008006" key="8">
    <source>
        <dbReference type="Google" id="ProtNLM"/>
    </source>
</evidence>
<evidence type="ECO:0000256" key="2">
    <source>
        <dbReference type="ARBA" id="ARBA00022729"/>
    </source>
</evidence>
<feature type="chain" id="PRO_5012115010" description="Endoglucanase" evidence="5">
    <location>
        <begin position="16"/>
        <end position="233"/>
    </location>
</feature>
<organism evidence="6 7">
    <name type="scientific">Aspergillus versicolor CBS 583.65</name>
    <dbReference type="NCBI Taxonomy" id="1036611"/>
    <lineage>
        <taxon>Eukaryota</taxon>
        <taxon>Fungi</taxon>
        <taxon>Dikarya</taxon>
        <taxon>Ascomycota</taxon>
        <taxon>Pezizomycotina</taxon>
        <taxon>Eurotiomycetes</taxon>
        <taxon>Eurotiomycetidae</taxon>
        <taxon>Eurotiales</taxon>
        <taxon>Aspergillaceae</taxon>
        <taxon>Aspergillus</taxon>
        <taxon>Aspergillus subgen. Nidulantes</taxon>
    </lineage>
</organism>
<evidence type="ECO:0000256" key="3">
    <source>
        <dbReference type="ARBA" id="ARBA00023295"/>
    </source>
</evidence>
<name>A0A1L9PH66_ASPVE</name>
<evidence type="ECO:0000256" key="4">
    <source>
        <dbReference type="RuleBase" id="RU361163"/>
    </source>
</evidence>